<evidence type="ECO:0000313" key="3">
    <source>
        <dbReference type="EMBL" id="CAI9282449.1"/>
    </source>
</evidence>
<name>A0AA35YYE6_LACSI</name>
<dbReference type="Proteomes" id="UP001177003">
    <property type="component" value="Chromosome 4"/>
</dbReference>
<evidence type="ECO:0000313" key="4">
    <source>
        <dbReference type="Proteomes" id="UP001177003"/>
    </source>
</evidence>
<keyword evidence="1" id="KW-0175">Coiled coil</keyword>
<feature type="coiled-coil region" evidence="1">
    <location>
        <begin position="303"/>
        <end position="344"/>
    </location>
</feature>
<organism evidence="3 4">
    <name type="scientific">Lactuca saligna</name>
    <name type="common">Willowleaf lettuce</name>
    <dbReference type="NCBI Taxonomy" id="75948"/>
    <lineage>
        <taxon>Eukaryota</taxon>
        <taxon>Viridiplantae</taxon>
        <taxon>Streptophyta</taxon>
        <taxon>Embryophyta</taxon>
        <taxon>Tracheophyta</taxon>
        <taxon>Spermatophyta</taxon>
        <taxon>Magnoliopsida</taxon>
        <taxon>eudicotyledons</taxon>
        <taxon>Gunneridae</taxon>
        <taxon>Pentapetalae</taxon>
        <taxon>asterids</taxon>
        <taxon>campanulids</taxon>
        <taxon>Asterales</taxon>
        <taxon>Asteraceae</taxon>
        <taxon>Cichorioideae</taxon>
        <taxon>Cichorieae</taxon>
        <taxon>Lactucinae</taxon>
        <taxon>Lactuca</taxon>
    </lineage>
</organism>
<dbReference type="EMBL" id="OX465080">
    <property type="protein sequence ID" value="CAI9282449.1"/>
    <property type="molecule type" value="Genomic_DNA"/>
</dbReference>
<gene>
    <name evidence="3" type="ORF">LSALG_LOCUS22085</name>
</gene>
<reference evidence="3" key="1">
    <citation type="submission" date="2023-04" db="EMBL/GenBank/DDBJ databases">
        <authorList>
            <person name="Vijverberg K."/>
            <person name="Xiong W."/>
            <person name="Schranz E."/>
        </authorList>
    </citation>
    <scope>NUCLEOTIDE SEQUENCE</scope>
</reference>
<sequence length="362" mass="41928">MVDGLKMDRFCRWEVLPRFLNPIEREVMALAGREHVEFSSLNSESSSQTESNSNQDMNHINSPSIDTDILQEQEQEQLGEVTNSCIHESKNKDPKKELDVLWRRVKTTASLLNYLKSKAKTTMTNPHFALTSSQSHDITNIDSSNFNSPWIDINTLQEEEEEDGVYMNEVAKTVEMITQVMESLVERVIMAESETDIEKQKVAISQEEIMKKEIQVEIMSEKLDEMDRFAVDTNCVLNEMRQWVDNLVEETSRQKQRATQNEQELIRVKQDFESLKSYVNSLISVRETLVSSEKQFQTMEKLFERLIAKTTQLESEKKQKEGEVEKLMEENLRLNGVLDQKEAQLLAMNEQCKFMALSGSHI</sequence>
<accession>A0AA35YYE6</accession>
<feature type="compositionally biased region" description="Low complexity" evidence="2">
    <location>
        <begin position="39"/>
        <end position="54"/>
    </location>
</feature>
<keyword evidence="4" id="KW-1185">Reference proteome</keyword>
<protein>
    <submittedName>
        <fullName evidence="3">Uncharacterized protein</fullName>
    </submittedName>
</protein>
<dbReference type="AlphaFoldDB" id="A0AA35YYE6"/>
<proteinExistence type="predicted"/>
<feature type="region of interest" description="Disordered" evidence="2">
    <location>
        <begin position="39"/>
        <end position="63"/>
    </location>
</feature>
<evidence type="ECO:0000256" key="1">
    <source>
        <dbReference type="SAM" id="Coils"/>
    </source>
</evidence>
<evidence type="ECO:0000256" key="2">
    <source>
        <dbReference type="SAM" id="MobiDB-lite"/>
    </source>
</evidence>